<proteinExistence type="predicted"/>
<dbReference type="RefSeq" id="WP_311163114.1">
    <property type="nucleotide sequence ID" value="NZ_JAVQLW010000008.1"/>
</dbReference>
<keyword evidence="2" id="KW-1185">Reference proteome</keyword>
<accession>A0ABU2HZ00</accession>
<gene>
    <name evidence="1" type="ORF">RGQ15_22335</name>
</gene>
<sequence>MGRKRISLAVLRRDRGAMTPEELEQLNAVLVTARRHVLEFPADHVMCQAGARLLAAWGEPAPRKRGLVR</sequence>
<organism evidence="1 2">
    <name type="scientific">Paracoccus aurantius</name>
    <dbReference type="NCBI Taxonomy" id="3073814"/>
    <lineage>
        <taxon>Bacteria</taxon>
        <taxon>Pseudomonadati</taxon>
        <taxon>Pseudomonadota</taxon>
        <taxon>Alphaproteobacteria</taxon>
        <taxon>Rhodobacterales</taxon>
        <taxon>Paracoccaceae</taxon>
        <taxon>Paracoccus</taxon>
    </lineage>
</organism>
<dbReference type="EMBL" id="JAVQLW010000008">
    <property type="protein sequence ID" value="MDS9470288.1"/>
    <property type="molecule type" value="Genomic_DNA"/>
</dbReference>
<name>A0ABU2HZ00_9RHOB</name>
<comment type="caution">
    <text evidence="1">The sequence shown here is derived from an EMBL/GenBank/DDBJ whole genome shotgun (WGS) entry which is preliminary data.</text>
</comment>
<reference evidence="2" key="1">
    <citation type="submission" date="2023-07" db="EMBL/GenBank/DDBJ databases">
        <title>Paracoccus sp. MBLB3053 whole genome sequence.</title>
        <authorList>
            <person name="Hwang C.Y."/>
            <person name="Cho E.-S."/>
            <person name="Seo M.-J."/>
        </authorList>
    </citation>
    <scope>NUCLEOTIDE SEQUENCE [LARGE SCALE GENOMIC DNA]</scope>
    <source>
        <strain evidence="2">MBLB3053</strain>
    </source>
</reference>
<protein>
    <submittedName>
        <fullName evidence="1">Uncharacterized protein</fullName>
    </submittedName>
</protein>
<evidence type="ECO:0000313" key="2">
    <source>
        <dbReference type="Proteomes" id="UP001269144"/>
    </source>
</evidence>
<evidence type="ECO:0000313" key="1">
    <source>
        <dbReference type="EMBL" id="MDS9470288.1"/>
    </source>
</evidence>
<dbReference type="Proteomes" id="UP001269144">
    <property type="component" value="Unassembled WGS sequence"/>
</dbReference>